<keyword evidence="1" id="KW-0732">Signal</keyword>
<sequence>MTKSFSKILKSVLSLVLVLCFINVSVQAEKNNEKLSDPYQVIENYFVSVKNGDIDSMVANSIDLNYSDEITQREEYAQYHKTVPLRQYKINSSKTLDPLSVQFQVVLSYDDVGTLPEITYTVIKKNGSWKVLIEPIEINLDPNSPDYQKVSQGKPKNQIKYADLNSNVKTTETTAPLTVGLDDYRIINLIYNESVNGIDTFSTSQGQVLFHGWQERVNLSCTTCYVGTVKYEVIVITGSSTVSLGSGTVSGEYLSSGTWYSTYASVSNGSNRRVRITNQGMADINGAGDVYE</sequence>
<organism evidence="2 3">
    <name type="scientific">Paenibacillus contaminans</name>
    <dbReference type="NCBI Taxonomy" id="450362"/>
    <lineage>
        <taxon>Bacteria</taxon>
        <taxon>Bacillati</taxon>
        <taxon>Bacillota</taxon>
        <taxon>Bacilli</taxon>
        <taxon>Bacillales</taxon>
        <taxon>Paenibacillaceae</taxon>
        <taxon>Paenibacillus</taxon>
    </lineage>
</organism>
<evidence type="ECO:0000313" key="3">
    <source>
        <dbReference type="Proteomes" id="UP000250369"/>
    </source>
</evidence>
<feature type="signal peptide" evidence="1">
    <location>
        <begin position="1"/>
        <end position="28"/>
    </location>
</feature>
<proteinExistence type="predicted"/>
<gene>
    <name evidence="2" type="ORF">DQG23_07575</name>
</gene>
<dbReference type="RefSeq" id="WP_113030215.1">
    <property type="nucleotide sequence ID" value="NZ_QMFB01000003.1"/>
</dbReference>
<evidence type="ECO:0000256" key="1">
    <source>
        <dbReference type="SAM" id="SignalP"/>
    </source>
</evidence>
<comment type="caution">
    <text evidence="2">The sequence shown here is derived from an EMBL/GenBank/DDBJ whole genome shotgun (WGS) entry which is preliminary data.</text>
</comment>
<evidence type="ECO:0008006" key="4">
    <source>
        <dbReference type="Google" id="ProtNLM"/>
    </source>
</evidence>
<protein>
    <recommendedName>
        <fullName evidence="4">DUF4878 domain-containing protein</fullName>
    </recommendedName>
</protein>
<reference evidence="2 3" key="1">
    <citation type="journal article" date="2009" name="Int. J. Syst. Evol. Microbiol.">
        <title>Paenibacillus contaminans sp. nov., isolated from a contaminated laboratory plate.</title>
        <authorList>
            <person name="Chou J.H."/>
            <person name="Lee J.H."/>
            <person name="Lin M.C."/>
            <person name="Chang P.S."/>
            <person name="Arun A.B."/>
            <person name="Young C.C."/>
            <person name="Chen W.M."/>
        </authorList>
    </citation>
    <scope>NUCLEOTIDE SEQUENCE [LARGE SCALE GENOMIC DNA]</scope>
    <source>
        <strain evidence="2 3">CKOBP-6</strain>
    </source>
</reference>
<dbReference type="AlphaFoldDB" id="A0A329MPT8"/>
<feature type="chain" id="PRO_5016385830" description="DUF4878 domain-containing protein" evidence="1">
    <location>
        <begin position="29"/>
        <end position="292"/>
    </location>
</feature>
<dbReference type="OrthoDB" id="2650475at2"/>
<evidence type="ECO:0000313" key="2">
    <source>
        <dbReference type="EMBL" id="RAV21905.1"/>
    </source>
</evidence>
<keyword evidence="3" id="KW-1185">Reference proteome</keyword>
<dbReference type="Proteomes" id="UP000250369">
    <property type="component" value="Unassembled WGS sequence"/>
</dbReference>
<accession>A0A329MPT8</accession>
<name>A0A329MPT8_9BACL</name>
<dbReference type="EMBL" id="QMFB01000003">
    <property type="protein sequence ID" value="RAV21905.1"/>
    <property type="molecule type" value="Genomic_DNA"/>
</dbReference>